<evidence type="ECO:0000256" key="3">
    <source>
        <dbReference type="ARBA" id="ARBA00023163"/>
    </source>
</evidence>
<dbReference type="CDD" id="cd01392">
    <property type="entry name" value="HTH_LacI"/>
    <property type="match status" value="1"/>
</dbReference>
<organism evidence="6 7">
    <name type="scientific">Leifsonia aquatica</name>
    <name type="common">Corynebacterium aquaticum</name>
    <dbReference type="NCBI Taxonomy" id="144185"/>
    <lineage>
        <taxon>Bacteria</taxon>
        <taxon>Bacillati</taxon>
        <taxon>Actinomycetota</taxon>
        <taxon>Actinomycetes</taxon>
        <taxon>Micrococcales</taxon>
        <taxon>Microbacteriaceae</taxon>
        <taxon>Leifsonia</taxon>
    </lineage>
</organism>
<evidence type="ECO:0000256" key="4">
    <source>
        <dbReference type="SAM" id="MobiDB-lite"/>
    </source>
</evidence>
<keyword evidence="3" id="KW-0804">Transcription</keyword>
<keyword evidence="2 6" id="KW-0238">DNA-binding</keyword>
<comment type="caution">
    <text evidence="6">The sequence shown here is derived from an EMBL/GenBank/DDBJ whole genome shotgun (WGS) entry which is preliminary data.</text>
</comment>
<protein>
    <submittedName>
        <fullName evidence="6">DNA-binding LacI/PurR family transcriptional regulator</fullName>
    </submittedName>
</protein>
<dbReference type="SUPFAM" id="SSF47413">
    <property type="entry name" value="lambda repressor-like DNA-binding domains"/>
    <property type="match status" value="1"/>
</dbReference>
<name>A0A7W4UYA1_LEIAQ</name>
<dbReference type="InterPro" id="IPR000843">
    <property type="entry name" value="HTH_LacI"/>
</dbReference>
<dbReference type="PANTHER" id="PTHR30146">
    <property type="entry name" value="LACI-RELATED TRANSCRIPTIONAL REPRESSOR"/>
    <property type="match status" value="1"/>
</dbReference>
<sequence>MTADEHAEPPQPSTSAAPAASAARPHPPRASSMRDVAALAGVSHQTVSRVINGHASIRDETRERVLRAMDDLNYRPNRAARALVTARSRTIGVLSTSAAALYGPVSSINAIQDAGRAAGYYIAVAQLADLSPAGIEAGLDHLLAQAVEGIIVIAPQEAVLEQIAAARLGVPYITLQSGTASIDRELSVDQVAGARAATRHLIELGHRAIAHLAGPQAWFEAQARRAGYEEELAAAGLPVPVVPHGDWTAEFGYRAGLQLLADRALTAVFASNDQMALGVYHAAHELGRRIPEDLSVVGFDDIPEAAHFWPPLTTVRQDFTALGRGSVERLVAEIEGGAEPSAASILPDLIVRASTAPPR</sequence>
<dbReference type="Gene3D" id="1.10.260.40">
    <property type="entry name" value="lambda repressor-like DNA-binding domains"/>
    <property type="match status" value="1"/>
</dbReference>
<dbReference type="GO" id="GO:0003700">
    <property type="term" value="F:DNA-binding transcription factor activity"/>
    <property type="evidence" value="ECO:0007669"/>
    <property type="project" value="TreeGrafter"/>
</dbReference>
<gene>
    <name evidence="6" type="ORF">FHX33_003167</name>
</gene>
<dbReference type="Pfam" id="PF13377">
    <property type="entry name" value="Peripla_BP_3"/>
    <property type="match status" value="1"/>
</dbReference>
<evidence type="ECO:0000259" key="5">
    <source>
        <dbReference type="PROSITE" id="PS50932"/>
    </source>
</evidence>
<dbReference type="Proteomes" id="UP000538196">
    <property type="component" value="Unassembled WGS sequence"/>
</dbReference>
<reference evidence="6 7" key="1">
    <citation type="submission" date="2020-08" db="EMBL/GenBank/DDBJ databases">
        <title>Sequencing the genomes of 1000 actinobacteria strains.</title>
        <authorList>
            <person name="Klenk H.-P."/>
        </authorList>
    </citation>
    <scope>NUCLEOTIDE SEQUENCE [LARGE SCALE GENOMIC DNA]</scope>
    <source>
        <strain evidence="6 7">DSM 20146</strain>
    </source>
</reference>
<dbReference type="InterPro" id="IPR046335">
    <property type="entry name" value="LacI/GalR-like_sensor"/>
</dbReference>
<feature type="domain" description="HTH lacI-type" evidence="5">
    <location>
        <begin position="31"/>
        <end position="85"/>
    </location>
</feature>
<evidence type="ECO:0000313" key="6">
    <source>
        <dbReference type="EMBL" id="MBB2968397.1"/>
    </source>
</evidence>
<proteinExistence type="predicted"/>
<dbReference type="AlphaFoldDB" id="A0A7W4UYA1"/>
<dbReference type="SMART" id="SM00354">
    <property type="entry name" value="HTH_LACI"/>
    <property type="match status" value="1"/>
</dbReference>
<feature type="compositionally biased region" description="Low complexity" evidence="4">
    <location>
        <begin position="13"/>
        <end position="24"/>
    </location>
</feature>
<feature type="region of interest" description="Disordered" evidence="4">
    <location>
        <begin position="1"/>
        <end position="35"/>
    </location>
</feature>
<evidence type="ECO:0000313" key="7">
    <source>
        <dbReference type="Proteomes" id="UP000538196"/>
    </source>
</evidence>
<dbReference type="Pfam" id="PF00356">
    <property type="entry name" value="LacI"/>
    <property type="match status" value="1"/>
</dbReference>
<dbReference type="SUPFAM" id="SSF53822">
    <property type="entry name" value="Periplasmic binding protein-like I"/>
    <property type="match status" value="1"/>
</dbReference>
<keyword evidence="1" id="KW-0805">Transcription regulation</keyword>
<accession>A0A7W4UYA1</accession>
<evidence type="ECO:0000256" key="2">
    <source>
        <dbReference type="ARBA" id="ARBA00023125"/>
    </source>
</evidence>
<dbReference type="PROSITE" id="PS00356">
    <property type="entry name" value="HTH_LACI_1"/>
    <property type="match status" value="1"/>
</dbReference>
<dbReference type="EMBL" id="JACHVP010000003">
    <property type="protein sequence ID" value="MBB2968397.1"/>
    <property type="molecule type" value="Genomic_DNA"/>
</dbReference>
<dbReference type="CDD" id="cd01574">
    <property type="entry name" value="PBP1_LacI"/>
    <property type="match status" value="1"/>
</dbReference>
<keyword evidence="7" id="KW-1185">Reference proteome</keyword>
<evidence type="ECO:0000256" key="1">
    <source>
        <dbReference type="ARBA" id="ARBA00023015"/>
    </source>
</evidence>
<dbReference type="InterPro" id="IPR010982">
    <property type="entry name" value="Lambda_DNA-bd_dom_sf"/>
</dbReference>
<dbReference type="PANTHER" id="PTHR30146:SF109">
    <property type="entry name" value="HTH-TYPE TRANSCRIPTIONAL REGULATOR GALS"/>
    <property type="match status" value="1"/>
</dbReference>
<dbReference type="PROSITE" id="PS50932">
    <property type="entry name" value="HTH_LACI_2"/>
    <property type="match status" value="1"/>
</dbReference>
<dbReference type="InterPro" id="IPR028082">
    <property type="entry name" value="Peripla_BP_I"/>
</dbReference>
<dbReference type="Gene3D" id="3.40.50.2300">
    <property type="match status" value="2"/>
</dbReference>
<dbReference type="GO" id="GO:0000976">
    <property type="term" value="F:transcription cis-regulatory region binding"/>
    <property type="evidence" value="ECO:0007669"/>
    <property type="project" value="TreeGrafter"/>
</dbReference>